<dbReference type="InterPro" id="IPR005119">
    <property type="entry name" value="LysR_subst-bd"/>
</dbReference>
<comment type="caution">
    <text evidence="6">The sequence shown here is derived from an EMBL/GenBank/DDBJ whole genome shotgun (WGS) entry which is preliminary data.</text>
</comment>
<protein>
    <submittedName>
        <fullName evidence="6">LysR family transcriptional regulator</fullName>
    </submittedName>
</protein>
<keyword evidence="3" id="KW-0238">DNA-binding</keyword>
<dbReference type="Pfam" id="PF03466">
    <property type="entry name" value="LysR_substrate"/>
    <property type="match status" value="1"/>
</dbReference>
<evidence type="ECO:0000313" key="7">
    <source>
        <dbReference type="Proteomes" id="UP000321638"/>
    </source>
</evidence>
<dbReference type="InterPro" id="IPR036390">
    <property type="entry name" value="WH_DNA-bd_sf"/>
</dbReference>
<dbReference type="GO" id="GO:0032993">
    <property type="term" value="C:protein-DNA complex"/>
    <property type="evidence" value="ECO:0007669"/>
    <property type="project" value="TreeGrafter"/>
</dbReference>
<dbReference type="PANTHER" id="PTHR30346">
    <property type="entry name" value="TRANSCRIPTIONAL DUAL REGULATOR HCAR-RELATED"/>
    <property type="match status" value="1"/>
</dbReference>
<dbReference type="Pfam" id="PF00126">
    <property type="entry name" value="HTH_1"/>
    <property type="match status" value="1"/>
</dbReference>
<dbReference type="AlphaFoldDB" id="A0A5C8P7Z1"/>
<evidence type="ECO:0000256" key="4">
    <source>
        <dbReference type="ARBA" id="ARBA00023163"/>
    </source>
</evidence>
<comment type="similarity">
    <text evidence="1">Belongs to the LysR transcriptional regulatory family.</text>
</comment>
<dbReference type="GO" id="GO:0003700">
    <property type="term" value="F:DNA-binding transcription factor activity"/>
    <property type="evidence" value="ECO:0007669"/>
    <property type="project" value="InterPro"/>
</dbReference>
<organism evidence="6 7">
    <name type="scientific">Vineibacter terrae</name>
    <dbReference type="NCBI Taxonomy" id="2586908"/>
    <lineage>
        <taxon>Bacteria</taxon>
        <taxon>Pseudomonadati</taxon>
        <taxon>Pseudomonadota</taxon>
        <taxon>Alphaproteobacteria</taxon>
        <taxon>Hyphomicrobiales</taxon>
        <taxon>Vineibacter</taxon>
    </lineage>
</organism>
<sequence>MDLRRLRQFVAVAEERSFRRAAARLNVSQPPLSVAVQRLEADMGVSLLDRTRHHVRLTVAGEAFLREARRTLAQAQLSVEVAQRAAAGKLGTLRLSFVPSAVLDVLPRLLHAFHADHPDVKLTLSGDTTSQQLEALMGETTDLAIVVPPLHDAQDLRVESLCEHELMLAVPRSHPISRQRRVQLRDLAAEAYVGFPFKEGPGFQSVVVAACQESGFVPNVVQVAPQMQTILALVAAGMGIALVPQAMRSVQMDNVAYVEVRRGTAPVTYALGLAFRRSNENPALAAFVAMAHRLHRLPVPAAGRPRRVRPSRARR</sequence>
<dbReference type="PROSITE" id="PS50931">
    <property type="entry name" value="HTH_LYSR"/>
    <property type="match status" value="1"/>
</dbReference>
<evidence type="ECO:0000313" key="6">
    <source>
        <dbReference type="EMBL" id="TXL69356.1"/>
    </source>
</evidence>
<dbReference type="SUPFAM" id="SSF46785">
    <property type="entry name" value="Winged helix' DNA-binding domain"/>
    <property type="match status" value="1"/>
</dbReference>
<dbReference type="Gene3D" id="3.40.190.10">
    <property type="entry name" value="Periplasmic binding protein-like II"/>
    <property type="match status" value="2"/>
</dbReference>
<evidence type="ECO:0000256" key="3">
    <source>
        <dbReference type="ARBA" id="ARBA00023125"/>
    </source>
</evidence>
<dbReference type="PRINTS" id="PR00039">
    <property type="entry name" value="HTHLYSR"/>
</dbReference>
<dbReference type="FunFam" id="1.10.10.10:FF:000001">
    <property type="entry name" value="LysR family transcriptional regulator"/>
    <property type="match status" value="1"/>
</dbReference>
<dbReference type="OrthoDB" id="9815174at2"/>
<dbReference type="CDD" id="cd08414">
    <property type="entry name" value="PBP2_LTTR_aromatics_like"/>
    <property type="match status" value="1"/>
</dbReference>
<dbReference type="PANTHER" id="PTHR30346:SF0">
    <property type="entry name" value="HCA OPERON TRANSCRIPTIONAL ACTIVATOR HCAR"/>
    <property type="match status" value="1"/>
</dbReference>
<dbReference type="InterPro" id="IPR000847">
    <property type="entry name" value="LysR_HTH_N"/>
</dbReference>
<accession>A0A5C8P7Z1</accession>
<dbReference type="Proteomes" id="UP000321638">
    <property type="component" value="Unassembled WGS sequence"/>
</dbReference>
<reference evidence="6 7" key="1">
    <citation type="submission" date="2019-06" db="EMBL/GenBank/DDBJ databases">
        <title>New taxonomy in bacterial strain CC-CFT640, isolated from vineyard.</title>
        <authorList>
            <person name="Lin S.-Y."/>
            <person name="Tsai C.-F."/>
            <person name="Young C.-C."/>
        </authorList>
    </citation>
    <scope>NUCLEOTIDE SEQUENCE [LARGE SCALE GENOMIC DNA]</scope>
    <source>
        <strain evidence="6 7">CC-CFT640</strain>
    </source>
</reference>
<dbReference type="Gene3D" id="1.10.10.10">
    <property type="entry name" value="Winged helix-like DNA-binding domain superfamily/Winged helix DNA-binding domain"/>
    <property type="match status" value="1"/>
</dbReference>
<keyword evidence="2" id="KW-0805">Transcription regulation</keyword>
<feature type="domain" description="HTH lysR-type" evidence="5">
    <location>
        <begin position="1"/>
        <end position="58"/>
    </location>
</feature>
<keyword evidence="4" id="KW-0804">Transcription</keyword>
<dbReference type="RefSeq" id="WP_147852488.1">
    <property type="nucleotide sequence ID" value="NZ_VDUZ01000086.1"/>
</dbReference>
<evidence type="ECO:0000256" key="2">
    <source>
        <dbReference type="ARBA" id="ARBA00023015"/>
    </source>
</evidence>
<dbReference type="SUPFAM" id="SSF53850">
    <property type="entry name" value="Periplasmic binding protein-like II"/>
    <property type="match status" value="1"/>
</dbReference>
<evidence type="ECO:0000256" key="1">
    <source>
        <dbReference type="ARBA" id="ARBA00009437"/>
    </source>
</evidence>
<keyword evidence="7" id="KW-1185">Reference proteome</keyword>
<gene>
    <name evidence="6" type="ORF">FHP25_39315</name>
</gene>
<dbReference type="InterPro" id="IPR036388">
    <property type="entry name" value="WH-like_DNA-bd_sf"/>
</dbReference>
<evidence type="ECO:0000259" key="5">
    <source>
        <dbReference type="PROSITE" id="PS50931"/>
    </source>
</evidence>
<name>A0A5C8P7Z1_9HYPH</name>
<dbReference type="EMBL" id="VDUZ01000086">
    <property type="protein sequence ID" value="TXL69356.1"/>
    <property type="molecule type" value="Genomic_DNA"/>
</dbReference>
<dbReference type="GO" id="GO:0003677">
    <property type="term" value="F:DNA binding"/>
    <property type="evidence" value="ECO:0007669"/>
    <property type="project" value="UniProtKB-KW"/>
</dbReference>
<proteinExistence type="inferred from homology"/>